<sequence>DCSNRNICSKVLCVVNESRKIMLEMRTSVLGLLKVLSSFELRLSSFLSTSGFNPHTHTHTRTHTHIYIYIYIHTQHTHTHTHTHRLSLPHCFHPTSHLFGFFFFFFLTINL</sequence>
<dbReference type="CTD" id="9944521"/>
<reference evidence="1" key="1">
    <citation type="submission" date="2012-04" db="EMBL/GenBank/DDBJ databases">
        <title>The Genome Sequence of Loa loa.</title>
        <authorList>
            <consortium name="The Broad Institute Genome Sequencing Platform"/>
            <consortium name="Broad Institute Genome Sequencing Center for Infectious Disease"/>
            <person name="Nutman T.B."/>
            <person name="Fink D.L."/>
            <person name="Russ C."/>
            <person name="Young S."/>
            <person name="Zeng Q."/>
            <person name="Gargeya S."/>
            <person name="Alvarado L."/>
            <person name="Berlin A."/>
            <person name="Chapman S.B."/>
            <person name="Chen Z."/>
            <person name="Freedman E."/>
            <person name="Gellesch M."/>
            <person name="Goldberg J."/>
            <person name="Griggs A."/>
            <person name="Gujja S."/>
            <person name="Heilman E.R."/>
            <person name="Heiman D."/>
            <person name="Howarth C."/>
            <person name="Mehta T."/>
            <person name="Neiman D."/>
            <person name="Pearson M."/>
            <person name="Roberts A."/>
            <person name="Saif S."/>
            <person name="Shea T."/>
            <person name="Shenoy N."/>
            <person name="Sisk P."/>
            <person name="Stolte C."/>
            <person name="Sykes S."/>
            <person name="White J."/>
            <person name="Yandava C."/>
            <person name="Haas B."/>
            <person name="Henn M.R."/>
            <person name="Nusbaum C."/>
            <person name="Birren B."/>
        </authorList>
    </citation>
    <scope>NUCLEOTIDE SEQUENCE [LARGE SCALE GENOMIC DNA]</scope>
</reference>
<feature type="non-terminal residue" evidence="1">
    <location>
        <position position="1"/>
    </location>
</feature>
<dbReference type="AlphaFoldDB" id="A0A1S0TWQ7"/>
<name>A0A1S0TWQ7_LOALO</name>
<dbReference type="KEGG" id="loa:LOAG_07102"/>
<accession>A0A1S0TWQ7</accession>
<organism evidence="1">
    <name type="scientific">Loa loa</name>
    <name type="common">Eye worm</name>
    <name type="synonym">Filaria loa</name>
    <dbReference type="NCBI Taxonomy" id="7209"/>
    <lineage>
        <taxon>Eukaryota</taxon>
        <taxon>Metazoa</taxon>
        <taxon>Ecdysozoa</taxon>
        <taxon>Nematoda</taxon>
        <taxon>Chromadorea</taxon>
        <taxon>Rhabditida</taxon>
        <taxon>Spirurina</taxon>
        <taxon>Spiruromorpha</taxon>
        <taxon>Filarioidea</taxon>
        <taxon>Onchocercidae</taxon>
        <taxon>Loa</taxon>
    </lineage>
</organism>
<gene>
    <name evidence="1" type="ORF">LOAG_07102</name>
</gene>
<proteinExistence type="predicted"/>
<protein>
    <submittedName>
        <fullName evidence="1">Uncharacterized protein</fullName>
    </submittedName>
</protein>
<evidence type="ECO:0000313" key="1">
    <source>
        <dbReference type="EMBL" id="EFO21385.1"/>
    </source>
</evidence>
<dbReference type="GeneID" id="9944521"/>
<dbReference type="EMBL" id="JH712191">
    <property type="protein sequence ID" value="EFO21385.1"/>
    <property type="molecule type" value="Genomic_DNA"/>
</dbReference>
<dbReference type="InParanoid" id="A0A1S0TWQ7"/>
<dbReference type="RefSeq" id="XP_003142684.1">
    <property type="nucleotide sequence ID" value="XM_003142636.1"/>
</dbReference>